<dbReference type="GO" id="GO:0003729">
    <property type="term" value="F:mRNA binding"/>
    <property type="evidence" value="ECO:0007669"/>
    <property type="project" value="TreeGrafter"/>
</dbReference>
<dbReference type="GO" id="GO:0034517">
    <property type="term" value="P:ribophagy"/>
    <property type="evidence" value="ECO:0007669"/>
    <property type="project" value="TreeGrafter"/>
</dbReference>
<feature type="region of interest" description="Disordered" evidence="2">
    <location>
        <begin position="318"/>
        <end position="401"/>
    </location>
</feature>
<feature type="compositionally biased region" description="Low complexity" evidence="2">
    <location>
        <begin position="280"/>
        <end position="306"/>
    </location>
</feature>
<feature type="region of interest" description="Disordered" evidence="2">
    <location>
        <begin position="254"/>
        <end position="306"/>
    </location>
</feature>
<dbReference type="EMBL" id="VIBQ01000074">
    <property type="protein sequence ID" value="KAB8616645.1"/>
    <property type="molecule type" value="Genomic_DNA"/>
</dbReference>
<dbReference type="PROSITE" id="PS50177">
    <property type="entry name" value="NTF2_DOMAIN"/>
    <property type="match status" value="1"/>
</dbReference>
<keyword evidence="5" id="KW-1185">Reference proteome</keyword>
<dbReference type="InterPro" id="IPR035979">
    <property type="entry name" value="RBD_domain_sf"/>
</dbReference>
<dbReference type="SUPFAM" id="SSF54928">
    <property type="entry name" value="RNA-binding domain, RBD"/>
    <property type="match status" value="1"/>
</dbReference>
<evidence type="ECO:0000256" key="2">
    <source>
        <dbReference type="SAM" id="MobiDB-lite"/>
    </source>
</evidence>
<dbReference type="Pfam" id="PF02136">
    <property type="entry name" value="NTF2"/>
    <property type="match status" value="1"/>
</dbReference>
<feature type="domain" description="NTF2" evidence="3">
    <location>
        <begin position="52"/>
        <end position="167"/>
    </location>
</feature>
<dbReference type="FunFam" id="3.10.450.50:FF:000003">
    <property type="entry name" value="Nuclear transport factor 2 family protein"/>
    <property type="match status" value="1"/>
</dbReference>
<dbReference type="GO" id="GO:1990861">
    <property type="term" value="C:Ubp3-Bre5 deubiquitination complex"/>
    <property type="evidence" value="ECO:0007669"/>
    <property type="project" value="TreeGrafter"/>
</dbReference>
<dbReference type="SUPFAM" id="SSF54427">
    <property type="entry name" value="NTF2-like"/>
    <property type="match status" value="1"/>
</dbReference>
<accession>A0A5N6L2L3</accession>
<evidence type="ECO:0000313" key="4">
    <source>
        <dbReference type="EMBL" id="KAB8616645.1"/>
    </source>
</evidence>
<gene>
    <name evidence="4" type="ORF">FH972_025980</name>
</gene>
<dbReference type="CDD" id="cd00780">
    <property type="entry name" value="NTF2"/>
    <property type="match status" value="1"/>
</dbReference>
<dbReference type="InterPro" id="IPR032710">
    <property type="entry name" value="NTF2-like_dom_sf"/>
</dbReference>
<dbReference type="Gene3D" id="3.30.70.330">
    <property type="match status" value="1"/>
</dbReference>
<reference evidence="4 5" key="1">
    <citation type="submission" date="2019-06" db="EMBL/GenBank/DDBJ databases">
        <title>A chromosomal-level reference genome of Carpinus fangiana (Coryloideae, Betulaceae).</title>
        <authorList>
            <person name="Yang X."/>
            <person name="Wang Z."/>
            <person name="Zhang L."/>
            <person name="Hao G."/>
            <person name="Liu J."/>
            <person name="Yang Y."/>
        </authorList>
    </citation>
    <scope>NUCLEOTIDE SEQUENCE [LARGE SCALE GENOMIC DNA]</scope>
    <source>
        <strain evidence="4">Cfa_2016G</strain>
        <tissue evidence="4">Leaf</tissue>
    </source>
</reference>
<dbReference type="InterPro" id="IPR018222">
    <property type="entry name" value="Nuclear_transport_factor_2_euk"/>
</dbReference>
<feature type="region of interest" description="Disordered" evidence="2">
    <location>
        <begin position="24"/>
        <end position="44"/>
    </location>
</feature>
<feature type="compositionally biased region" description="Polar residues" evidence="2">
    <location>
        <begin position="365"/>
        <end position="376"/>
    </location>
</feature>
<dbReference type="PANTHER" id="PTHR10693">
    <property type="entry name" value="RAS GTPASE-ACTIVATING PROTEIN-BINDING PROTEIN"/>
    <property type="match status" value="1"/>
</dbReference>
<feature type="compositionally biased region" description="Polar residues" evidence="2">
    <location>
        <begin position="24"/>
        <end position="38"/>
    </location>
</feature>
<feature type="compositionally biased region" description="Low complexity" evidence="2">
    <location>
        <begin position="344"/>
        <end position="362"/>
    </location>
</feature>
<feature type="compositionally biased region" description="Gly residues" evidence="2">
    <location>
        <begin position="504"/>
        <end position="523"/>
    </location>
</feature>
<proteinExistence type="predicted"/>
<comment type="caution">
    <text evidence="4">The sequence shown here is derived from an EMBL/GenBank/DDBJ whole genome shotgun (WGS) entry which is preliminary data.</text>
</comment>
<feature type="region of interest" description="Disordered" evidence="2">
    <location>
        <begin position="465"/>
        <end position="529"/>
    </location>
</feature>
<organism evidence="4 5">
    <name type="scientific">Carpinus fangiana</name>
    <dbReference type="NCBI Taxonomy" id="176857"/>
    <lineage>
        <taxon>Eukaryota</taxon>
        <taxon>Viridiplantae</taxon>
        <taxon>Streptophyta</taxon>
        <taxon>Embryophyta</taxon>
        <taxon>Tracheophyta</taxon>
        <taxon>Spermatophyta</taxon>
        <taxon>Magnoliopsida</taxon>
        <taxon>eudicotyledons</taxon>
        <taxon>Gunneridae</taxon>
        <taxon>Pentapetalae</taxon>
        <taxon>rosids</taxon>
        <taxon>fabids</taxon>
        <taxon>Fagales</taxon>
        <taxon>Betulaceae</taxon>
        <taxon>Carpinus</taxon>
    </lineage>
</organism>
<protein>
    <recommendedName>
        <fullName evidence="3">NTF2 domain-containing protein</fullName>
    </recommendedName>
</protein>
<keyword evidence="1" id="KW-0694">RNA-binding</keyword>
<sequence length="529" mass="54859">MAAADQPAPINGNLAAHQQYGDQTYTTSTDYGNPSTAANGAAGNPEIPKDEVGWFFVEQYYTILSKNPERLYLFYNKRSQFVSGTEAEKVMTCVGQKAINDRIKELDIQDAKVRVTNVDSQGSGQCIVIQVIGEISNKSQPQRKFVQTFVLAEQTNGYFVLNDIFRYIDDEDEDDVEVNDDVQQQVAASGYQEAQAPAALPSSGNATALEQAATTVDTKLQEQPEPAITNGTATVHDEVAHAEEAPVAAPIADEEAKPAPEQAAEAVAKEVVAEPETPKAPEATPAASPPKKAAEPAKPSAPKTWANLVAANRVALPAAPASSTAPASTTPTPATQSKARPTVQTAAANSPAAAATAQEPEQPGTPASSGSEWQTTTRDHGKKQGRAQSQSAPAAEVDKHRGYIKNVGETVDADALKAALSKVAQNCAFVDYASPAACQAAVAANPYVIDGENIYVEERRMKTANFAGGPGGRGGGGVNGRGGRGDGRPQGQGRGGNFPREGGRGGFNGRGRGGAGGARGARGGAAPAA</sequence>
<dbReference type="InterPro" id="IPR039539">
    <property type="entry name" value="Ras_GTPase_bind_prot"/>
</dbReference>
<evidence type="ECO:0000313" key="5">
    <source>
        <dbReference type="Proteomes" id="UP000327013"/>
    </source>
</evidence>
<dbReference type="OrthoDB" id="339151at2759"/>
<dbReference type="PANTHER" id="PTHR10693:SF20">
    <property type="entry name" value="AT27578P"/>
    <property type="match status" value="1"/>
</dbReference>
<dbReference type="Gene3D" id="3.10.450.50">
    <property type="match status" value="1"/>
</dbReference>
<dbReference type="GO" id="GO:0005829">
    <property type="term" value="C:cytosol"/>
    <property type="evidence" value="ECO:0007669"/>
    <property type="project" value="TreeGrafter"/>
</dbReference>
<evidence type="ECO:0000256" key="1">
    <source>
        <dbReference type="ARBA" id="ARBA00022884"/>
    </source>
</evidence>
<dbReference type="GO" id="GO:0016579">
    <property type="term" value="P:protein deubiquitination"/>
    <property type="evidence" value="ECO:0007669"/>
    <property type="project" value="TreeGrafter"/>
</dbReference>
<feature type="compositionally biased region" description="Basic and acidic residues" evidence="2">
    <location>
        <begin position="267"/>
        <end position="279"/>
    </location>
</feature>
<dbReference type="Proteomes" id="UP000327013">
    <property type="component" value="Unassembled WGS sequence"/>
</dbReference>
<dbReference type="GO" id="GO:1990904">
    <property type="term" value="C:ribonucleoprotein complex"/>
    <property type="evidence" value="ECO:0007669"/>
    <property type="project" value="TreeGrafter"/>
</dbReference>
<dbReference type="InterPro" id="IPR002075">
    <property type="entry name" value="NTF2_dom"/>
</dbReference>
<name>A0A5N6L2L3_9ROSI</name>
<dbReference type="AlphaFoldDB" id="A0A5N6L2L3"/>
<feature type="compositionally biased region" description="Low complexity" evidence="2">
    <location>
        <begin position="318"/>
        <end position="335"/>
    </location>
</feature>
<dbReference type="InterPro" id="IPR012677">
    <property type="entry name" value="Nucleotide-bd_a/b_plait_sf"/>
</dbReference>
<evidence type="ECO:0000259" key="3">
    <source>
        <dbReference type="PROSITE" id="PS50177"/>
    </source>
</evidence>
<feature type="compositionally biased region" description="Gly residues" evidence="2">
    <location>
        <begin position="468"/>
        <end position="496"/>
    </location>
</feature>